<dbReference type="InterPro" id="IPR025877">
    <property type="entry name" value="MobA-like_NTP_Trfase"/>
</dbReference>
<dbReference type="RefSeq" id="WP_386818802.1">
    <property type="nucleotide sequence ID" value="NZ_JBHUIT010000003.1"/>
</dbReference>
<evidence type="ECO:0000256" key="4">
    <source>
        <dbReference type="ARBA" id="ARBA00022741"/>
    </source>
</evidence>
<dbReference type="EMBL" id="JBHUIT010000003">
    <property type="protein sequence ID" value="MFD2255971.1"/>
    <property type="molecule type" value="Genomic_DNA"/>
</dbReference>
<evidence type="ECO:0000256" key="7">
    <source>
        <dbReference type="ARBA" id="ARBA00023150"/>
    </source>
</evidence>
<dbReference type="InterPro" id="IPR013482">
    <property type="entry name" value="Molybde_CF_guanTrfase"/>
</dbReference>
<evidence type="ECO:0000256" key="5">
    <source>
        <dbReference type="ARBA" id="ARBA00022842"/>
    </source>
</evidence>
<keyword evidence="1" id="KW-0963">Cytoplasm</keyword>
<reference evidence="11" key="1">
    <citation type="journal article" date="2019" name="Int. J. Syst. Evol. Microbiol.">
        <title>The Global Catalogue of Microorganisms (GCM) 10K type strain sequencing project: providing services to taxonomists for standard genome sequencing and annotation.</title>
        <authorList>
            <consortium name="The Broad Institute Genomics Platform"/>
            <consortium name="The Broad Institute Genome Sequencing Center for Infectious Disease"/>
            <person name="Wu L."/>
            <person name="Ma J."/>
        </authorList>
    </citation>
    <scope>NUCLEOTIDE SEQUENCE [LARGE SCALE GENOMIC DNA]</scope>
    <source>
        <strain evidence="11">CGMCC 4.7106</strain>
    </source>
</reference>
<evidence type="ECO:0000256" key="3">
    <source>
        <dbReference type="ARBA" id="ARBA00022723"/>
    </source>
</evidence>
<protein>
    <submittedName>
        <fullName evidence="10">Molybdenum cofactor guanylyltransferase</fullName>
    </submittedName>
</protein>
<keyword evidence="11" id="KW-1185">Reference proteome</keyword>
<dbReference type="Gene3D" id="3.90.550.10">
    <property type="entry name" value="Spore Coat Polysaccharide Biosynthesis Protein SpsA, Chain A"/>
    <property type="match status" value="1"/>
</dbReference>
<evidence type="ECO:0000256" key="8">
    <source>
        <dbReference type="SAM" id="MobiDB-lite"/>
    </source>
</evidence>
<sequence>MHGLVLAGGKGSRMGREKGSLLHPDGRSFLKRTVDLLREVGCERIVVSLREGQAIQEKIDGVCYVRDSGNGPLDGIIEGLVHLEDGGCIVTACDLPALEVDIFEGLCGHEDRFVVYRSEFDGGLEPLCGFYGNGALNILETARERGEWGLRRILSENEVKILDLPRRGALLNVNHREEFRAFLEKSRDDGDGRGYLSEE</sequence>
<feature type="region of interest" description="Disordered" evidence="8">
    <location>
        <begin position="1"/>
        <end position="20"/>
    </location>
</feature>
<name>A0ABW5D5H0_9BACT</name>
<comment type="caution">
    <text evidence="10">The sequence shown here is derived from an EMBL/GenBank/DDBJ whole genome shotgun (WGS) entry which is preliminary data.</text>
</comment>
<evidence type="ECO:0000259" key="9">
    <source>
        <dbReference type="Pfam" id="PF12804"/>
    </source>
</evidence>
<evidence type="ECO:0000313" key="10">
    <source>
        <dbReference type="EMBL" id="MFD2255971.1"/>
    </source>
</evidence>
<dbReference type="Pfam" id="PF12804">
    <property type="entry name" value="NTP_transf_3"/>
    <property type="match status" value="1"/>
</dbReference>
<dbReference type="GO" id="GO:0016779">
    <property type="term" value="F:nucleotidyltransferase activity"/>
    <property type="evidence" value="ECO:0007669"/>
    <property type="project" value="UniProtKB-KW"/>
</dbReference>
<dbReference type="PANTHER" id="PTHR19136">
    <property type="entry name" value="MOLYBDENUM COFACTOR GUANYLYLTRANSFERASE"/>
    <property type="match status" value="1"/>
</dbReference>
<keyword evidence="2" id="KW-0808">Transferase</keyword>
<dbReference type="CDD" id="cd02503">
    <property type="entry name" value="MobA"/>
    <property type="match status" value="1"/>
</dbReference>
<keyword evidence="3" id="KW-0479">Metal-binding</keyword>
<dbReference type="InterPro" id="IPR029044">
    <property type="entry name" value="Nucleotide-diphossugar_trans"/>
</dbReference>
<evidence type="ECO:0000256" key="1">
    <source>
        <dbReference type="ARBA" id="ARBA00022490"/>
    </source>
</evidence>
<feature type="domain" description="MobA-like NTP transferase" evidence="9">
    <location>
        <begin position="3"/>
        <end position="157"/>
    </location>
</feature>
<keyword evidence="5" id="KW-0460">Magnesium</keyword>
<feature type="compositionally biased region" description="Gly residues" evidence="8">
    <location>
        <begin position="1"/>
        <end position="12"/>
    </location>
</feature>
<evidence type="ECO:0000256" key="2">
    <source>
        <dbReference type="ARBA" id="ARBA00022679"/>
    </source>
</evidence>
<gene>
    <name evidence="10" type="ORF">ACFSSA_04715</name>
</gene>
<dbReference type="SUPFAM" id="SSF53448">
    <property type="entry name" value="Nucleotide-diphospho-sugar transferases"/>
    <property type="match status" value="1"/>
</dbReference>
<proteinExistence type="predicted"/>
<accession>A0ABW5D5H0</accession>
<keyword evidence="7" id="KW-0501">Molybdenum cofactor biosynthesis</keyword>
<evidence type="ECO:0000256" key="6">
    <source>
        <dbReference type="ARBA" id="ARBA00023134"/>
    </source>
</evidence>
<keyword evidence="4" id="KW-0547">Nucleotide-binding</keyword>
<keyword evidence="10" id="KW-0548">Nucleotidyltransferase</keyword>
<evidence type="ECO:0000313" key="11">
    <source>
        <dbReference type="Proteomes" id="UP001597375"/>
    </source>
</evidence>
<keyword evidence="6" id="KW-0342">GTP-binding</keyword>
<dbReference type="Proteomes" id="UP001597375">
    <property type="component" value="Unassembled WGS sequence"/>
</dbReference>
<organism evidence="10 11">
    <name type="scientific">Luteolibacter algae</name>
    <dbReference type="NCBI Taxonomy" id="454151"/>
    <lineage>
        <taxon>Bacteria</taxon>
        <taxon>Pseudomonadati</taxon>
        <taxon>Verrucomicrobiota</taxon>
        <taxon>Verrucomicrobiia</taxon>
        <taxon>Verrucomicrobiales</taxon>
        <taxon>Verrucomicrobiaceae</taxon>
        <taxon>Luteolibacter</taxon>
    </lineage>
</organism>
<dbReference type="PANTHER" id="PTHR19136:SF81">
    <property type="entry name" value="MOLYBDENUM COFACTOR GUANYLYLTRANSFERASE"/>
    <property type="match status" value="1"/>
</dbReference>